<dbReference type="InterPro" id="IPR038019">
    <property type="entry name" value="PRib_AMP_CycHydrolase_sf"/>
</dbReference>
<comment type="pathway">
    <text evidence="4">Amino-acid biosynthesis; L-histidine biosynthesis; L-histidine from 5-phospho-alpha-D-ribose 1-diphosphate: step 2/9.</text>
</comment>
<evidence type="ECO:0000256" key="2">
    <source>
        <dbReference type="ARBA" id="ARBA00001460"/>
    </source>
</evidence>
<evidence type="ECO:0000256" key="3">
    <source>
        <dbReference type="ARBA" id="ARBA00005169"/>
    </source>
</evidence>
<evidence type="ECO:0000256" key="10">
    <source>
        <dbReference type="ARBA" id="ARBA00023268"/>
    </source>
</evidence>
<dbReference type="PANTHER" id="PTHR42945">
    <property type="entry name" value="HISTIDINE BIOSYNTHESIS BIFUNCTIONAL PROTEIN"/>
    <property type="match status" value="1"/>
</dbReference>
<dbReference type="GO" id="GO:0004635">
    <property type="term" value="F:phosphoribosyl-AMP cyclohydrolase activity"/>
    <property type="evidence" value="ECO:0007669"/>
    <property type="project" value="UniProtKB-EC"/>
</dbReference>
<evidence type="ECO:0000256" key="8">
    <source>
        <dbReference type="ARBA" id="ARBA00022840"/>
    </source>
</evidence>
<evidence type="ECO:0000256" key="7">
    <source>
        <dbReference type="ARBA" id="ARBA00022801"/>
    </source>
</evidence>
<keyword evidence="5" id="KW-0028">Amino-acid biosynthesis</keyword>
<keyword evidence="8" id="KW-0067">ATP-binding</keyword>
<comment type="catalytic activity">
    <reaction evidence="2">
        <text>1-(5-phospho-beta-D-ribosyl)-ATP + H2O = 1-(5-phospho-beta-D-ribosyl)-5'-AMP + diphosphate + H(+)</text>
        <dbReference type="Rhea" id="RHEA:22828"/>
        <dbReference type="ChEBI" id="CHEBI:15377"/>
        <dbReference type="ChEBI" id="CHEBI:15378"/>
        <dbReference type="ChEBI" id="CHEBI:33019"/>
        <dbReference type="ChEBI" id="CHEBI:59457"/>
        <dbReference type="ChEBI" id="CHEBI:73183"/>
        <dbReference type="EC" id="3.6.1.31"/>
    </reaction>
</comment>
<keyword evidence="6" id="KW-0547">Nucleotide-binding</keyword>
<dbReference type="SUPFAM" id="SSF141734">
    <property type="entry name" value="HisI-like"/>
    <property type="match status" value="1"/>
</dbReference>
<sequence>MAFAHFHGLQSLQITSRECIFNTRSFHTRNGTSNNRCYAIKACINKPDDSIHLESKLNSVLDSVKWDEKGLAVAIAQNVDSGAILMQGFANREALATTIASKKATFYSRSRSTLWTKGETSLNFINVHDIFLDCDRDSIIYLGKPDGPTCHTGAETCYYTSVFDSLNEPQVEKSKLALTTLYSLESTLAQRKEELLAPQQGKPSWTKRLLLDDKLLCSKIREEADELCRTLEENEDGSRTLSEMSDVLYHEMVLLTRRGLKFEDVLEVLRCRFTQSGIEEKNSRKTCPINTLILLQQNFENVQALTPDQAVAADGAAIAGSNIPASSGSRK</sequence>
<accession>A0AAP0H6Y2</accession>
<proteinExistence type="predicted"/>
<comment type="catalytic activity">
    <reaction evidence="1">
        <text>1-(5-phospho-beta-D-ribosyl)-5'-AMP + H2O = 1-(5-phospho-beta-D-ribosyl)-5-[(5-phospho-beta-D-ribosylamino)methylideneamino]imidazole-4-carboxamide</text>
        <dbReference type="Rhea" id="RHEA:20049"/>
        <dbReference type="ChEBI" id="CHEBI:15377"/>
        <dbReference type="ChEBI" id="CHEBI:58435"/>
        <dbReference type="ChEBI" id="CHEBI:59457"/>
        <dbReference type="EC" id="3.5.4.19"/>
    </reaction>
</comment>
<evidence type="ECO:0000256" key="5">
    <source>
        <dbReference type="ARBA" id="ARBA00022605"/>
    </source>
</evidence>
<comment type="caution">
    <text evidence="12">The sequence shown here is derived from an EMBL/GenBank/DDBJ whole genome shotgun (WGS) entry which is preliminary data.</text>
</comment>
<evidence type="ECO:0000256" key="6">
    <source>
        <dbReference type="ARBA" id="ARBA00022741"/>
    </source>
</evidence>
<comment type="pathway">
    <text evidence="3">Amino-acid biosynthesis; L-histidine biosynthesis; L-histidine from 5-phospho-alpha-D-ribose 1-diphosphate: step 3/9.</text>
</comment>
<organism evidence="12 13">
    <name type="scientific">Deinandra increscens subsp. villosa</name>
    <dbReference type="NCBI Taxonomy" id="3103831"/>
    <lineage>
        <taxon>Eukaryota</taxon>
        <taxon>Viridiplantae</taxon>
        <taxon>Streptophyta</taxon>
        <taxon>Embryophyta</taxon>
        <taxon>Tracheophyta</taxon>
        <taxon>Spermatophyta</taxon>
        <taxon>Magnoliopsida</taxon>
        <taxon>eudicotyledons</taxon>
        <taxon>Gunneridae</taxon>
        <taxon>Pentapetalae</taxon>
        <taxon>asterids</taxon>
        <taxon>campanulids</taxon>
        <taxon>Asterales</taxon>
        <taxon>Asteraceae</taxon>
        <taxon>Asteroideae</taxon>
        <taxon>Heliantheae alliance</taxon>
        <taxon>Madieae</taxon>
        <taxon>Madiinae</taxon>
        <taxon>Deinandra</taxon>
    </lineage>
</organism>
<dbReference type="PANTHER" id="PTHR42945:SF1">
    <property type="entry name" value="HISTIDINE BIOSYNTHESIS BIFUNCTIONAL PROTEIN HIS7"/>
    <property type="match status" value="1"/>
</dbReference>
<dbReference type="NCBIfam" id="TIGR03188">
    <property type="entry name" value="histidine_hisI"/>
    <property type="match status" value="1"/>
</dbReference>
<dbReference type="InterPro" id="IPR021130">
    <property type="entry name" value="PRib-ATP_PPHydrolase-like"/>
</dbReference>
<dbReference type="InterPro" id="IPR008179">
    <property type="entry name" value="HisE"/>
</dbReference>
<reference evidence="12 13" key="1">
    <citation type="submission" date="2024-04" db="EMBL/GenBank/DDBJ databases">
        <title>The reference genome of an endangered Asteraceae, Deinandra increscens subsp. villosa, native to the Central Coast of California.</title>
        <authorList>
            <person name="Guilliams M."/>
            <person name="Hasenstab-Lehman K."/>
            <person name="Meyer R."/>
            <person name="Mcevoy S."/>
        </authorList>
    </citation>
    <scope>NUCLEOTIDE SEQUENCE [LARGE SCALE GENOMIC DNA]</scope>
    <source>
        <tissue evidence="12">Leaf</tissue>
    </source>
</reference>
<dbReference type="GO" id="GO:0004636">
    <property type="term" value="F:phosphoribosyl-ATP diphosphatase activity"/>
    <property type="evidence" value="ECO:0007669"/>
    <property type="project" value="UniProtKB-EC"/>
</dbReference>
<dbReference type="Pfam" id="PF01502">
    <property type="entry name" value="PRA-CH"/>
    <property type="match status" value="1"/>
</dbReference>
<dbReference type="FunFam" id="3.10.20.810:FF:000001">
    <property type="entry name" value="Histidine biosynthesis bifunctional protein HisIE"/>
    <property type="match status" value="1"/>
</dbReference>
<dbReference type="Gene3D" id="3.10.20.810">
    <property type="entry name" value="Phosphoribosyl-AMP cyclohydrolase"/>
    <property type="match status" value="1"/>
</dbReference>
<protein>
    <recommendedName>
        <fullName evidence="11">Phosphoribosyl-AMP cyclohydrolase domain-containing protein</fullName>
    </recommendedName>
</protein>
<evidence type="ECO:0000259" key="11">
    <source>
        <dbReference type="Pfam" id="PF01502"/>
    </source>
</evidence>
<name>A0AAP0H6Y2_9ASTR</name>
<evidence type="ECO:0000256" key="4">
    <source>
        <dbReference type="ARBA" id="ARBA00005204"/>
    </source>
</evidence>
<evidence type="ECO:0000313" key="13">
    <source>
        <dbReference type="Proteomes" id="UP001408789"/>
    </source>
</evidence>
<dbReference type="SUPFAM" id="SSF101386">
    <property type="entry name" value="all-alpha NTP pyrophosphatases"/>
    <property type="match status" value="1"/>
</dbReference>
<dbReference type="Pfam" id="PF01503">
    <property type="entry name" value="PRA-PH"/>
    <property type="match status" value="1"/>
</dbReference>
<dbReference type="GO" id="GO:0000105">
    <property type="term" value="P:L-histidine biosynthetic process"/>
    <property type="evidence" value="ECO:0007669"/>
    <property type="project" value="UniProtKB-KW"/>
</dbReference>
<feature type="domain" description="Phosphoribosyl-AMP cyclohydrolase" evidence="11">
    <location>
        <begin position="86"/>
        <end position="159"/>
    </location>
</feature>
<keyword evidence="7" id="KW-0378">Hydrolase</keyword>
<keyword evidence="9" id="KW-0368">Histidine biosynthesis</keyword>
<dbReference type="GO" id="GO:0005524">
    <property type="term" value="F:ATP binding"/>
    <property type="evidence" value="ECO:0007669"/>
    <property type="project" value="UniProtKB-KW"/>
</dbReference>
<evidence type="ECO:0000313" key="12">
    <source>
        <dbReference type="EMBL" id="KAK9077188.1"/>
    </source>
</evidence>
<dbReference type="CDD" id="cd11534">
    <property type="entry name" value="NTP-PPase_HisIE_like"/>
    <property type="match status" value="1"/>
</dbReference>
<gene>
    <name evidence="12" type="ORF">SSX86_005524</name>
</gene>
<evidence type="ECO:0000256" key="9">
    <source>
        <dbReference type="ARBA" id="ARBA00023102"/>
    </source>
</evidence>
<keyword evidence="13" id="KW-1185">Reference proteome</keyword>
<evidence type="ECO:0000256" key="1">
    <source>
        <dbReference type="ARBA" id="ARBA00000024"/>
    </source>
</evidence>
<dbReference type="EMBL" id="JBCNJP010000007">
    <property type="protein sequence ID" value="KAK9077188.1"/>
    <property type="molecule type" value="Genomic_DNA"/>
</dbReference>
<keyword evidence="10" id="KW-0511">Multifunctional enzyme</keyword>
<dbReference type="Proteomes" id="UP001408789">
    <property type="component" value="Unassembled WGS sequence"/>
</dbReference>
<dbReference type="InterPro" id="IPR002496">
    <property type="entry name" value="PRib_AMP_CycHydrolase_dom"/>
</dbReference>
<dbReference type="Gene3D" id="1.10.287.1080">
    <property type="entry name" value="MazG-like"/>
    <property type="match status" value="1"/>
</dbReference>
<dbReference type="AlphaFoldDB" id="A0AAP0H6Y2"/>